<evidence type="ECO:0008006" key="3">
    <source>
        <dbReference type="Google" id="ProtNLM"/>
    </source>
</evidence>
<reference evidence="1 2" key="1">
    <citation type="journal article" date="2017" name="Mol. Plant">
        <title>The Genome of Medicinal Plant Macleaya cordata Provides New Insights into Benzylisoquinoline Alkaloids Metabolism.</title>
        <authorList>
            <person name="Liu X."/>
            <person name="Liu Y."/>
            <person name="Huang P."/>
            <person name="Ma Y."/>
            <person name="Qing Z."/>
            <person name="Tang Q."/>
            <person name="Cao H."/>
            <person name="Cheng P."/>
            <person name="Zheng Y."/>
            <person name="Yuan Z."/>
            <person name="Zhou Y."/>
            <person name="Liu J."/>
            <person name="Tang Z."/>
            <person name="Zhuo Y."/>
            <person name="Zhang Y."/>
            <person name="Yu L."/>
            <person name="Huang J."/>
            <person name="Yang P."/>
            <person name="Peng Q."/>
            <person name="Zhang J."/>
            <person name="Jiang W."/>
            <person name="Zhang Z."/>
            <person name="Lin K."/>
            <person name="Ro D.K."/>
            <person name="Chen X."/>
            <person name="Xiong X."/>
            <person name="Shang Y."/>
            <person name="Huang S."/>
            <person name="Zeng J."/>
        </authorList>
    </citation>
    <scope>NUCLEOTIDE SEQUENCE [LARGE SCALE GENOMIC DNA]</scope>
    <source>
        <strain evidence="2">cv. BLH2017</strain>
        <tissue evidence="1">Root</tissue>
    </source>
</reference>
<protein>
    <recommendedName>
        <fullName evidence="3">Reverse transcriptase zinc-binding domain</fullName>
    </recommendedName>
</protein>
<evidence type="ECO:0000313" key="1">
    <source>
        <dbReference type="EMBL" id="OVA11761.1"/>
    </source>
</evidence>
<evidence type="ECO:0000313" key="2">
    <source>
        <dbReference type="Proteomes" id="UP000195402"/>
    </source>
</evidence>
<sequence length="220" mass="24904">MSLVNKALVGKLTWRFLTDPDAIWVKLLKAKYLKQDDFWSHSKPALASSNWKGITSMRTMIKDGYCWSVGDGKNICIWDDPWIPDLPGFRVTRPQVINNRPIFWVCNLFIPNAKAWDTVLIRTLFDPAAAHAILKIPIPQSVVPDKIIWTKTTNEIFTTKSLYRSLADLHGSTSMIQSYSSTTFPWSLLTSLIMFLMVFMLSSSEESSAQATVPDQSVLS</sequence>
<dbReference type="Proteomes" id="UP000195402">
    <property type="component" value="Unassembled WGS sequence"/>
</dbReference>
<name>A0A200QMW5_MACCD</name>
<dbReference type="AlphaFoldDB" id="A0A200QMW5"/>
<dbReference type="OMA" id="IWHYNAK"/>
<gene>
    <name evidence="1" type="ORF">BVC80_41g54</name>
</gene>
<dbReference type="InParanoid" id="A0A200QMW5"/>
<dbReference type="EMBL" id="MVGT01001547">
    <property type="protein sequence ID" value="OVA11761.1"/>
    <property type="molecule type" value="Genomic_DNA"/>
</dbReference>
<comment type="caution">
    <text evidence="1">The sequence shown here is derived from an EMBL/GenBank/DDBJ whole genome shotgun (WGS) entry which is preliminary data.</text>
</comment>
<organism evidence="1 2">
    <name type="scientific">Macleaya cordata</name>
    <name type="common">Five-seeded plume-poppy</name>
    <name type="synonym">Bocconia cordata</name>
    <dbReference type="NCBI Taxonomy" id="56857"/>
    <lineage>
        <taxon>Eukaryota</taxon>
        <taxon>Viridiplantae</taxon>
        <taxon>Streptophyta</taxon>
        <taxon>Embryophyta</taxon>
        <taxon>Tracheophyta</taxon>
        <taxon>Spermatophyta</taxon>
        <taxon>Magnoliopsida</taxon>
        <taxon>Ranunculales</taxon>
        <taxon>Papaveraceae</taxon>
        <taxon>Papaveroideae</taxon>
        <taxon>Macleaya</taxon>
    </lineage>
</organism>
<dbReference type="OrthoDB" id="1748414at2759"/>
<keyword evidence="2" id="KW-1185">Reference proteome</keyword>
<proteinExistence type="predicted"/>
<accession>A0A200QMW5</accession>
<dbReference type="STRING" id="56857.A0A200QMW5"/>